<evidence type="ECO:0000256" key="2">
    <source>
        <dbReference type="ARBA" id="ARBA00022692"/>
    </source>
</evidence>
<protein>
    <submittedName>
        <fullName evidence="6">Uncharacterized protein</fullName>
    </submittedName>
</protein>
<gene>
    <name evidence="6" type="ORF">KP509_04G006900</name>
</gene>
<evidence type="ECO:0000256" key="3">
    <source>
        <dbReference type="ARBA" id="ARBA00022989"/>
    </source>
</evidence>
<dbReference type="EMBL" id="CM035409">
    <property type="protein sequence ID" value="KAH7438239.1"/>
    <property type="molecule type" value="Genomic_DNA"/>
</dbReference>
<organism evidence="6 7">
    <name type="scientific">Ceratopteris richardii</name>
    <name type="common">Triangle waterfern</name>
    <dbReference type="NCBI Taxonomy" id="49495"/>
    <lineage>
        <taxon>Eukaryota</taxon>
        <taxon>Viridiplantae</taxon>
        <taxon>Streptophyta</taxon>
        <taxon>Embryophyta</taxon>
        <taxon>Tracheophyta</taxon>
        <taxon>Polypodiopsida</taxon>
        <taxon>Polypodiidae</taxon>
        <taxon>Polypodiales</taxon>
        <taxon>Pteridineae</taxon>
        <taxon>Pteridaceae</taxon>
        <taxon>Parkerioideae</taxon>
        <taxon>Ceratopteris</taxon>
    </lineage>
</organism>
<dbReference type="SUPFAM" id="SSF144083">
    <property type="entry name" value="Magnesium transport protein CorA, transmembrane region"/>
    <property type="match status" value="1"/>
</dbReference>
<reference evidence="6" key="1">
    <citation type="submission" date="2021-08" db="EMBL/GenBank/DDBJ databases">
        <title>WGS assembly of Ceratopteris richardii.</title>
        <authorList>
            <person name="Marchant D.B."/>
            <person name="Chen G."/>
            <person name="Jenkins J."/>
            <person name="Shu S."/>
            <person name="Leebens-Mack J."/>
            <person name="Grimwood J."/>
            <person name="Schmutz J."/>
            <person name="Soltis P."/>
            <person name="Soltis D."/>
            <person name="Chen Z.-H."/>
        </authorList>
    </citation>
    <scope>NUCLEOTIDE SEQUENCE</scope>
    <source>
        <strain evidence="6">Whitten #5841</strain>
        <tissue evidence="6">Leaf</tissue>
    </source>
</reference>
<comment type="caution">
    <text evidence="6">The sequence shown here is derived from an EMBL/GenBank/DDBJ whole genome shotgun (WGS) entry which is preliminary data.</text>
</comment>
<keyword evidence="2 5" id="KW-0812">Transmembrane</keyword>
<dbReference type="PANTHER" id="PTHR47468">
    <property type="entry name" value="OS08G0130000 PROTEIN"/>
    <property type="match status" value="1"/>
</dbReference>
<evidence type="ECO:0000256" key="4">
    <source>
        <dbReference type="ARBA" id="ARBA00023136"/>
    </source>
</evidence>
<dbReference type="Proteomes" id="UP000825935">
    <property type="component" value="Chromosome 4"/>
</dbReference>
<comment type="subcellular location">
    <subcellularLocation>
        <location evidence="1">Membrane</location>
        <topology evidence="1">Multi-pass membrane protein</topology>
    </subcellularLocation>
</comment>
<keyword evidence="7" id="KW-1185">Reference proteome</keyword>
<evidence type="ECO:0000256" key="1">
    <source>
        <dbReference type="ARBA" id="ARBA00004141"/>
    </source>
</evidence>
<name>A0A8T2V1X8_CERRI</name>
<dbReference type="GO" id="GO:0016020">
    <property type="term" value="C:membrane"/>
    <property type="evidence" value="ECO:0007669"/>
    <property type="project" value="UniProtKB-SubCell"/>
</dbReference>
<keyword evidence="3 5" id="KW-1133">Transmembrane helix</keyword>
<dbReference type="Gene3D" id="1.20.58.340">
    <property type="entry name" value="Magnesium transport protein CorA, transmembrane region"/>
    <property type="match status" value="2"/>
</dbReference>
<dbReference type="Pfam" id="PF01544">
    <property type="entry name" value="CorA"/>
    <property type="match status" value="1"/>
</dbReference>
<dbReference type="OrthoDB" id="165352at2759"/>
<accession>A0A8T2V1X8</accession>
<feature type="transmembrane region" description="Helical" evidence="5">
    <location>
        <begin position="327"/>
        <end position="351"/>
    </location>
</feature>
<evidence type="ECO:0000313" key="6">
    <source>
        <dbReference type="EMBL" id="KAH7438239.1"/>
    </source>
</evidence>
<dbReference type="OMA" id="SHFAGMV"/>
<sequence length="430" mass="48732">MQAMATSFELQSSSGHMRSVKRMAYSFDGQGNFTSKEWDLGLTDRRPHGEKFSWYHVELPRSHTSLVSAAQCLISALCPPLKLQDILALSSNGPFCGHVDGALIFRCNSSGPTTSEYTQKLAGRVTEDSVITVSLGRIPRLEFSTVLRGSFLSEIPAVEGNDTEPDRFVIQQHVLEFYLARNHIEDVNHRIPMSVINLVVHIIDTHIDHLQDILTRLEMDLDENEHELDTGGYVVKQQMLGNRLFPRMQLNLQRLLQVVSHGEQVFPRFKDKVVARNWCSVDELEAIQMLVSRLHKQKENVGFLASRMAALQAGLDTWQSEQINRKLYYLSFLSIIFLPLSIVTSAFGMNVGGIPWTEQRNPELTHGFQNVLFLCASILLLLLACFSAPALYKHVRNIMTSKDKWKATRGSFKWRGTFRSGQQCNGYHPL</sequence>
<keyword evidence="4 5" id="KW-0472">Membrane</keyword>
<proteinExistence type="predicted"/>
<dbReference type="AlphaFoldDB" id="A0A8T2V1X8"/>
<evidence type="ECO:0000313" key="7">
    <source>
        <dbReference type="Proteomes" id="UP000825935"/>
    </source>
</evidence>
<dbReference type="GO" id="GO:0046873">
    <property type="term" value="F:metal ion transmembrane transporter activity"/>
    <property type="evidence" value="ECO:0007669"/>
    <property type="project" value="InterPro"/>
</dbReference>
<feature type="transmembrane region" description="Helical" evidence="5">
    <location>
        <begin position="371"/>
        <end position="392"/>
    </location>
</feature>
<dbReference type="PANTHER" id="PTHR47468:SF1">
    <property type="entry name" value="OS08G0130000 PROTEIN"/>
    <property type="match status" value="1"/>
</dbReference>
<evidence type="ECO:0000256" key="5">
    <source>
        <dbReference type="SAM" id="Phobius"/>
    </source>
</evidence>
<dbReference type="InterPro" id="IPR045863">
    <property type="entry name" value="CorA_TM1_TM2"/>
</dbReference>
<dbReference type="InterPro" id="IPR002523">
    <property type="entry name" value="MgTranspt_CorA/ZnTranspt_ZntB"/>
</dbReference>